<evidence type="ECO:0000256" key="1">
    <source>
        <dbReference type="ARBA" id="ARBA00010645"/>
    </source>
</evidence>
<comment type="similarity">
    <text evidence="1 2">Belongs to the UPF0125 (RnfH) family.</text>
</comment>
<accession>A0A6B2QT86</accession>
<organism evidence="4">
    <name type="scientific">Sheuella amnicola</name>
    <dbReference type="NCBI Taxonomy" id="2707330"/>
    <lineage>
        <taxon>Bacteria</taxon>
        <taxon>Pseudomonadati</taxon>
        <taxon>Pseudomonadota</taxon>
        <taxon>Betaproteobacteria</taxon>
        <taxon>Burkholderiales</taxon>
        <taxon>Alcaligenaceae</taxon>
        <taxon>Sheuella</taxon>
    </lineage>
</organism>
<evidence type="ECO:0000313" key="4">
    <source>
        <dbReference type="EMBL" id="NDY81906.1"/>
    </source>
</evidence>
<dbReference type="PANTHER" id="PTHR37483:SF1">
    <property type="entry name" value="UPF0125 PROTEIN RATB"/>
    <property type="match status" value="1"/>
</dbReference>
<feature type="compositionally biased region" description="Basic residues" evidence="3">
    <location>
        <begin position="95"/>
        <end position="107"/>
    </location>
</feature>
<dbReference type="InterPro" id="IPR005346">
    <property type="entry name" value="RnfH"/>
</dbReference>
<dbReference type="InterPro" id="IPR016155">
    <property type="entry name" value="Mopterin_synth/thiamin_S_b"/>
</dbReference>
<dbReference type="SUPFAM" id="SSF54285">
    <property type="entry name" value="MoaD/ThiS"/>
    <property type="match status" value="1"/>
</dbReference>
<dbReference type="PANTHER" id="PTHR37483">
    <property type="entry name" value="UPF0125 PROTEIN RATB"/>
    <property type="match status" value="1"/>
</dbReference>
<dbReference type="RefSeq" id="WP_163651198.1">
    <property type="nucleotide sequence ID" value="NZ_JAAGRN010000001.1"/>
</dbReference>
<dbReference type="HAMAP" id="MF_00460">
    <property type="entry name" value="UPF0125_RnfH"/>
    <property type="match status" value="1"/>
</dbReference>
<name>A0A6B2QT86_9BURK</name>
<evidence type="ECO:0000256" key="3">
    <source>
        <dbReference type="SAM" id="MobiDB-lite"/>
    </source>
</evidence>
<dbReference type="Gene3D" id="3.10.20.280">
    <property type="entry name" value="RnfH-like"/>
    <property type="match status" value="1"/>
</dbReference>
<protein>
    <recommendedName>
        <fullName evidence="2">UPF0125 protein G3I67_01560</fullName>
    </recommendedName>
</protein>
<dbReference type="AlphaFoldDB" id="A0A6B2QT86"/>
<gene>
    <name evidence="4" type="ORF">G3I67_01560</name>
</gene>
<dbReference type="EMBL" id="JAAGRN010000001">
    <property type="protein sequence ID" value="NDY81906.1"/>
    <property type="molecule type" value="Genomic_DNA"/>
</dbReference>
<sequence>MTFKSSNLIQIRIVFCDQDSCWDRTMSYPDSITLGMAIVQSGFLNDYPGFSINDGKFGVFGSIKPLDTVMQDNDRIEIYRPLIYDPKTSRRRRAIHRQKARNIKKKVPISDRTQ</sequence>
<reference evidence="4" key="1">
    <citation type="submission" date="2020-02" db="EMBL/GenBank/DDBJ databases">
        <authorList>
            <person name="Chen W.-M."/>
        </authorList>
    </citation>
    <scope>NUCLEOTIDE SEQUENCE</scope>
    <source>
        <strain evidence="4">NBD-18</strain>
    </source>
</reference>
<evidence type="ECO:0000256" key="2">
    <source>
        <dbReference type="HAMAP-Rule" id="MF_00460"/>
    </source>
</evidence>
<feature type="region of interest" description="Disordered" evidence="3">
    <location>
        <begin position="95"/>
        <end position="114"/>
    </location>
</feature>
<dbReference type="Pfam" id="PF03658">
    <property type="entry name" value="Ub-RnfH"/>
    <property type="match status" value="1"/>
</dbReference>
<comment type="caution">
    <text evidence="4">The sequence shown here is derived from an EMBL/GenBank/DDBJ whole genome shotgun (WGS) entry which is preliminary data.</text>
</comment>
<proteinExistence type="inferred from homology"/>
<dbReference type="InterPro" id="IPR037021">
    <property type="entry name" value="RnfH_sf"/>
</dbReference>